<protein>
    <submittedName>
        <fullName evidence="2">Uncharacterized protein</fullName>
    </submittedName>
</protein>
<gene>
    <name evidence="2" type="ORF">B0T15DRAFT_230931</name>
</gene>
<keyword evidence="3" id="KW-1185">Reference proteome</keyword>
<accession>A0AAJ0GQM4</accession>
<evidence type="ECO:0000313" key="2">
    <source>
        <dbReference type="EMBL" id="KAK3304120.1"/>
    </source>
</evidence>
<proteinExistence type="predicted"/>
<dbReference type="Proteomes" id="UP001273166">
    <property type="component" value="Unassembled WGS sequence"/>
</dbReference>
<dbReference type="EMBL" id="JAUDZG010000005">
    <property type="protein sequence ID" value="KAK3304120.1"/>
    <property type="molecule type" value="Genomic_DNA"/>
</dbReference>
<name>A0AAJ0GQM4_9PEZI</name>
<comment type="caution">
    <text evidence="2">The sequence shown here is derived from an EMBL/GenBank/DDBJ whole genome shotgun (WGS) entry which is preliminary data.</text>
</comment>
<reference evidence="2" key="2">
    <citation type="submission" date="2023-06" db="EMBL/GenBank/DDBJ databases">
        <authorList>
            <consortium name="Lawrence Berkeley National Laboratory"/>
            <person name="Mondo S.J."/>
            <person name="Hensen N."/>
            <person name="Bonometti L."/>
            <person name="Westerberg I."/>
            <person name="Brannstrom I.O."/>
            <person name="Guillou S."/>
            <person name="Cros-Aarteil S."/>
            <person name="Calhoun S."/>
            <person name="Haridas S."/>
            <person name="Kuo A."/>
            <person name="Pangilinan J."/>
            <person name="Riley R."/>
            <person name="Labutti K."/>
            <person name="Andreopoulos B."/>
            <person name="Lipzen A."/>
            <person name="Chen C."/>
            <person name="Yanf M."/>
            <person name="Daum C."/>
            <person name="Ng V."/>
            <person name="Clum A."/>
            <person name="Steindorff A."/>
            <person name="Ohm R."/>
            <person name="Martin F."/>
            <person name="Silar P."/>
            <person name="Natvig D."/>
            <person name="Lalanne C."/>
            <person name="Gautier V."/>
            <person name="Ament-Velasquez S.L."/>
            <person name="Kruys A."/>
            <person name="Hutchinson M.I."/>
            <person name="Powell A.J."/>
            <person name="Barry K."/>
            <person name="Miller A.N."/>
            <person name="Grigoriev I.V."/>
            <person name="Debuchy R."/>
            <person name="Gladieux P."/>
            <person name="Thoren M.H."/>
            <person name="Johannesson H."/>
        </authorList>
    </citation>
    <scope>NUCLEOTIDE SEQUENCE</scope>
    <source>
        <strain evidence="2">CBS 333.67</strain>
    </source>
</reference>
<dbReference type="AlphaFoldDB" id="A0AAJ0GQM4"/>
<sequence length="274" mass="31089">MTPPKALGGKPPRKRPPEEVVVDQAPSHDGAPCFTAYTRSAERHRPPLFALRIYDIMLYDTMPAAGDTERIRQLALQLHTGTEFERCDATAAPDLMRDRVQVVGLPMAADVPDGRRVECCQAHHMAEVAARIATRRRDYYLPATFHTDGWWRALVVIDRLEEGWEGVVLNRPRPERGFNWGRGKVPESKRTDPYGGFLYARWEVTEVARPYWEEAEAPLPEVDVTPYPVHWLAHCLAGMREHMSTFRDFIHMGGLEEELQAGVPISIKWASLPG</sequence>
<evidence type="ECO:0000313" key="3">
    <source>
        <dbReference type="Proteomes" id="UP001273166"/>
    </source>
</evidence>
<evidence type="ECO:0000256" key="1">
    <source>
        <dbReference type="SAM" id="MobiDB-lite"/>
    </source>
</evidence>
<organism evidence="2 3">
    <name type="scientific">Chaetomium strumarium</name>
    <dbReference type="NCBI Taxonomy" id="1170767"/>
    <lineage>
        <taxon>Eukaryota</taxon>
        <taxon>Fungi</taxon>
        <taxon>Dikarya</taxon>
        <taxon>Ascomycota</taxon>
        <taxon>Pezizomycotina</taxon>
        <taxon>Sordariomycetes</taxon>
        <taxon>Sordariomycetidae</taxon>
        <taxon>Sordariales</taxon>
        <taxon>Chaetomiaceae</taxon>
        <taxon>Chaetomium</taxon>
    </lineage>
</organism>
<feature type="region of interest" description="Disordered" evidence="1">
    <location>
        <begin position="1"/>
        <end position="27"/>
    </location>
</feature>
<dbReference type="RefSeq" id="XP_062719900.1">
    <property type="nucleotide sequence ID" value="XM_062862942.1"/>
</dbReference>
<reference evidence="2" key="1">
    <citation type="journal article" date="2023" name="Mol. Phylogenet. Evol.">
        <title>Genome-scale phylogeny and comparative genomics of the fungal order Sordariales.</title>
        <authorList>
            <person name="Hensen N."/>
            <person name="Bonometti L."/>
            <person name="Westerberg I."/>
            <person name="Brannstrom I.O."/>
            <person name="Guillou S."/>
            <person name="Cros-Aarteil S."/>
            <person name="Calhoun S."/>
            <person name="Haridas S."/>
            <person name="Kuo A."/>
            <person name="Mondo S."/>
            <person name="Pangilinan J."/>
            <person name="Riley R."/>
            <person name="LaButti K."/>
            <person name="Andreopoulos B."/>
            <person name="Lipzen A."/>
            <person name="Chen C."/>
            <person name="Yan M."/>
            <person name="Daum C."/>
            <person name="Ng V."/>
            <person name="Clum A."/>
            <person name="Steindorff A."/>
            <person name="Ohm R.A."/>
            <person name="Martin F."/>
            <person name="Silar P."/>
            <person name="Natvig D.O."/>
            <person name="Lalanne C."/>
            <person name="Gautier V."/>
            <person name="Ament-Velasquez S.L."/>
            <person name="Kruys A."/>
            <person name="Hutchinson M.I."/>
            <person name="Powell A.J."/>
            <person name="Barry K."/>
            <person name="Miller A.N."/>
            <person name="Grigoriev I.V."/>
            <person name="Debuchy R."/>
            <person name="Gladieux P."/>
            <person name="Hiltunen Thoren M."/>
            <person name="Johannesson H."/>
        </authorList>
    </citation>
    <scope>NUCLEOTIDE SEQUENCE</scope>
    <source>
        <strain evidence="2">CBS 333.67</strain>
    </source>
</reference>
<dbReference type="GeneID" id="87881771"/>